<keyword evidence="2" id="KW-1185">Reference proteome</keyword>
<feature type="non-terminal residue" evidence="1">
    <location>
        <position position="180"/>
    </location>
</feature>
<accession>A0ACA9S9B7</accession>
<protein>
    <submittedName>
        <fullName evidence="1">34593_t:CDS:1</fullName>
    </submittedName>
</protein>
<evidence type="ECO:0000313" key="1">
    <source>
        <dbReference type="EMBL" id="CAG8828307.1"/>
    </source>
</evidence>
<dbReference type="EMBL" id="CAJVQC010095290">
    <property type="protein sequence ID" value="CAG8828307.1"/>
    <property type="molecule type" value="Genomic_DNA"/>
</dbReference>
<gene>
    <name evidence="1" type="ORF">RPERSI_LOCUS27208</name>
</gene>
<organism evidence="1 2">
    <name type="scientific">Racocetra persica</name>
    <dbReference type="NCBI Taxonomy" id="160502"/>
    <lineage>
        <taxon>Eukaryota</taxon>
        <taxon>Fungi</taxon>
        <taxon>Fungi incertae sedis</taxon>
        <taxon>Mucoromycota</taxon>
        <taxon>Glomeromycotina</taxon>
        <taxon>Glomeromycetes</taxon>
        <taxon>Diversisporales</taxon>
        <taxon>Gigasporaceae</taxon>
        <taxon>Racocetra</taxon>
    </lineage>
</organism>
<sequence length="180" mass="21137">DHAVSHTSANKNNANSDRPIKKANVFGTYYCESLRYNVELFFGEISGPPFYLNSSGKSHAIENQIKLGKCGKDSLEDFRRYCKKNKELVEFKNINIFLMHAHETIIKFSIMDQKLYPLFQIRTLDDLEILNSLDKKFYRIDKDSEESNFKNDDSCSNEEESCSREEEETKDKYRNKFEEI</sequence>
<feature type="non-terminal residue" evidence="1">
    <location>
        <position position="1"/>
    </location>
</feature>
<reference evidence="1" key="1">
    <citation type="submission" date="2021-06" db="EMBL/GenBank/DDBJ databases">
        <authorList>
            <person name="Kallberg Y."/>
            <person name="Tangrot J."/>
            <person name="Rosling A."/>
        </authorList>
    </citation>
    <scope>NUCLEOTIDE SEQUENCE</scope>
    <source>
        <strain evidence="1">MA461A</strain>
    </source>
</reference>
<name>A0ACA9S9B7_9GLOM</name>
<dbReference type="Proteomes" id="UP000789920">
    <property type="component" value="Unassembled WGS sequence"/>
</dbReference>
<proteinExistence type="predicted"/>
<evidence type="ECO:0000313" key="2">
    <source>
        <dbReference type="Proteomes" id="UP000789920"/>
    </source>
</evidence>
<comment type="caution">
    <text evidence="1">The sequence shown here is derived from an EMBL/GenBank/DDBJ whole genome shotgun (WGS) entry which is preliminary data.</text>
</comment>